<dbReference type="RefSeq" id="WP_283405482.1">
    <property type="nucleotide sequence ID" value="NZ_FXUI01000003.1"/>
</dbReference>
<accession>A0ABY1Q4R3</accession>
<organism evidence="1 2">
    <name type="scientific">Novosphingobium panipatense</name>
    <dbReference type="NCBI Taxonomy" id="428991"/>
    <lineage>
        <taxon>Bacteria</taxon>
        <taxon>Pseudomonadati</taxon>
        <taxon>Pseudomonadota</taxon>
        <taxon>Alphaproteobacteria</taxon>
        <taxon>Sphingomonadales</taxon>
        <taxon>Sphingomonadaceae</taxon>
        <taxon>Novosphingobium</taxon>
    </lineage>
</organism>
<evidence type="ECO:0000313" key="2">
    <source>
        <dbReference type="Proteomes" id="UP001157910"/>
    </source>
</evidence>
<dbReference type="InterPro" id="IPR018684">
    <property type="entry name" value="DUF2171"/>
</dbReference>
<keyword evidence="2" id="KW-1185">Reference proteome</keyword>
<protein>
    <recommendedName>
        <fullName evidence="3">DUF2171 domain-containing protein</fullName>
    </recommendedName>
</protein>
<comment type="caution">
    <text evidence="1">The sequence shown here is derived from an EMBL/GenBank/DDBJ whole genome shotgun (WGS) entry which is preliminary data.</text>
</comment>
<evidence type="ECO:0000313" key="1">
    <source>
        <dbReference type="EMBL" id="SMP59683.1"/>
    </source>
</evidence>
<dbReference type="EMBL" id="FXUI01000003">
    <property type="protein sequence ID" value="SMP59683.1"/>
    <property type="molecule type" value="Genomic_DNA"/>
</dbReference>
<reference evidence="1 2" key="1">
    <citation type="submission" date="2017-05" db="EMBL/GenBank/DDBJ databases">
        <authorList>
            <person name="Varghese N."/>
            <person name="Submissions S."/>
        </authorList>
    </citation>
    <scope>NUCLEOTIDE SEQUENCE [LARGE SCALE GENOMIC DNA]</scope>
    <source>
        <strain evidence="1 2">SM16</strain>
    </source>
</reference>
<dbReference type="Pfam" id="PF09939">
    <property type="entry name" value="DUF2171"/>
    <property type="match status" value="1"/>
</dbReference>
<sequence>MNTPATQPPFSQEAWTTPQGTIRRGMKVIAPDGTCIGTVARLEGDELMLEEGSGSFVALTQIDGVSADSVLLENRGDATFGLGAQP</sequence>
<evidence type="ECO:0008006" key="3">
    <source>
        <dbReference type="Google" id="ProtNLM"/>
    </source>
</evidence>
<proteinExistence type="predicted"/>
<dbReference type="Proteomes" id="UP001157910">
    <property type="component" value="Unassembled WGS sequence"/>
</dbReference>
<name>A0ABY1Q4R3_9SPHN</name>
<gene>
    <name evidence="1" type="ORF">SAMN06296065_1032</name>
</gene>